<comment type="caution">
    <text evidence="2">The sequence shown here is derived from an EMBL/GenBank/DDBJ whole genome shotgun (WGS) entry which is preliminary data.</text>
</comment>
<dbReference type="Proteomes" id="UP001054252">
    <property type="component" value="Unassembled WGS sequence"/>
</dbReference>
<keyword evidence="1" id="KW-0732">Signal</keyword>
<sequence length="91" mass="10263">MTCVVVLFATTEFKIILASTVGPLPFLIQAQVSVHCLHHFRRKWSMFTPPFSSDPSSVPWCIFVTKHHISNYIVIAFQAHKTYGSNIAGWA</sequence>
<evidence type="ECO:0008006" key="4">
    <source>
        <dbReference type="Google" id="ProtNLM"/>
    </source>
</evidence>
<evidence type="ECO:0000256" key="1">
    <source>
        <dbReference type="SAM" id="SignalP"/>
    </source>
</evidence>
<organism evidence="2 3">
    <name type="scientific">Rubroshorea leprosula</name>
    <dbReference type="NCBI Taxonomy" id="152421"/>
    <lineage>
        <taxon>Eukaryota</taxon>
        <taxon>Viridiplantae</taxon>
        <taxon>Streptophyta</taxon>
        <taxon>Embryophyta</taxon>
        <taxon>Tracheophyta</taxon>
        <taxon>Spermatophyta</taxon>
        <taxon>Magnoliopsida</taxon>
        <taxon>eudicotyledons</taxon>
        <taxon>Gunneridae</taxon>
        <taxon>Pentapetalae</taxon>
        <taxon>rosids</taxon>
        <taxon>malvids</taxon>
        <taxon>Malvales</taxon>
        <taxon>Dipterocarpaceae</taxon>
        <taxon>Rubroshorea</taxon>
    </lineage>
</organism>
<accession>A0AAV5KI03</accession>
<gene>
    <name evidence="2" type="ORF">SLEP1_g33832</name>
</gene>
<dbReference type="AlphaFoldDB" id="A0AAV5KI03"/>
<reference evidence="2 3" key="1">
    <citation type="journal article" date="2021" name="Commun. Biol.">
        <title>The genome of Shorea leprosula (Dipterocarpaceae) highlights the ecological relevance of drought in aseasonal tropical rainforests.</title>
        <authorList>
            <person name="Ng K.K.S."/>
            <person name="Kobayashi M.J."/>
            <person name="Fawcett J.A."/>
            <person name="Hatakeyama M."/>
            <person name="Paape T."/>
            <person name="Ng C.H."/>
            <person name="Ang C.C."/>
            <person name="Tnah L.H."/>
            <person name="Lee C.T."/>
            <person name="Nishiyama T."/>
            <person name="Sese J."/>
            <person name="O'Brien M.J."/>
            <person name="Copetti D."/>
            <person name="Mohd Noor M.I."/>
            <person name="Ong R.C."/>
            <person name="Putra M."/>
            <person name="Sireger I.Z."/>
            <person name="Indrioko S."/>
            <person name="Kosugi Y."/>
            <person name="Izuno A."/>
            <person name="Isagi Y."/>
            <person name="Lee S.L."/>
            <person name="Shimizu K.K."/>
        </authorList>
    </citation>
    <scope>NUCLEOTIDE SEQUENCE [LARGE SCALE GENOMIC DNA]</scope>
    <source>
        <strain evidence="2">214</strain>
    </source>
</reference>
<dbReference type="EMBL" id="BPVZ01000065">
    <property type="protein sequence ID" value="GKV24193.1"/>
    <property type="molecule type" value="Genomic_DNA"/>
</dbReference>
<evidence type="ECO:0000313" key="2">
    <source>
        <dbReference type="EMBL" id="GKV24193.1"/>
    </source>
</evidence>
<feature type="chain" id="PRO_5043719490" description="Secreted protein" evidence="1">
    <location>
        <begin position="19"/>
        <end position="91"/>
    </location>
</feature>
<protein>
    <recommendedName>
        <fullName evidence="4">Secreted protein</fullName>
    </recommendedName>
</protein>
<keyword evidence="3" id="KW-1185">Reference proteome</keyword>
<feature type="signal peptide" evidence="1">
    <location>
        <begin position="1"/>
        <end position="18"/>
    </location>
</feature>
<evidence type="ECO:0000313" key="3">
    <source>
        <dbReference type="Proteomes" id="UP001054252"/>
    </source>
</evidence>
<name>A0AAV5KI03_9ROSI</name>
<proteinExistence type="predicted"/>